<sequence>MGTIDMSIKGFGCEAAGIIRKVGLAVTDFKVGDRIISFDNGMLATRNQVSAQLCAKIPELVSYKDGAKLLAVYGTVIHSLLDLCNIQKGQTVLIHSAAGGIGIAAIHLCRMVGAEVYTTAGNEDKRRFLQETFKIQREKIFHSRNTSFLPDITRATNNRGVDVVLNSLAGGLLHAGWQCEAEFGKSVERGKRDFRDHGRLDMDIFGGNRSFFNLLPLLRQAPSLRRIITVFAGTYEGPIDLNDVPARKISPLALRGHESTLITFSIETLAKQAPDVSFIHSFPGSVKSNLVRGGEGPLIYTVSLVIKAISPLVNISSEECGERMRSWQPVQDSQLVRMALSLLEYHWGTGL</sequence>
<reference evidence="3 4" key="1">
    <citation type="submission" date="2014-04" db="EMBL/GenBank/DDBJ databases">
        <authorList>
            <consortium name="DOE Joint Genome Institute"/>
            <person name="Kuo A."/>
            <person name="Martino E."/>
            <person name="Perotto S."/>
            <person name="Kohler A."/>
            <person name="Nagy L.G."/>
            <person name="Floudas D."/>
            <person name="Copeland A."/>
            <person name="Barry K.W."/>
            <person name="Cichocki N."/>
            <person name="Veneault-Fourrey C."/>
            <person name="LaButti K."/>
            <person name="Lindquist E.A."/>
            <person name="Lipzen A."/>
            <person name="Lundell T."/>
            <person name="Morin E."/>
            <person name="Murat C."/>
            <person name="Sun H."/>
            <person name="Tunlid A."/>
            <person name="Henrissat B."/>
            <person name="Grigoriev I.V."/>
            <person name="Hibbett D.S."/>
            <person name="Martin F."/>
            <person name="Nordberg H.P."/>
            <person name="Cantor M.N."/>
            <person name="Hua S.X."/>
        </authorList>
    </citation>
    <scope>NUCLEOTIDE SEQUENCE [LARGE SCALE GENOMIC DNA]</scope>
    <source>
        <strain evidence="3 4">Zn</strain>
    </source>
</reference>
<protein>
    <recommendedName>
        <fullName evidence="2">Enoyl reductase (ER) domain-containing protein</fullName>
    </recommendedName>
</protein>
<dbReference type="InParanoid" id="A0A0C3D9V9"/>
<dbReference type="InterPro" id="IPR011032">
    <property type="entry name" value="GroES-like_sf"/>
</dbReference>
<reference evidence="4" key="2">
    <citation type="submission" date="2015-01" db="EMBL/GenBank/DDBJ databases">
        <title>Evolutionary Origins and Diversification of the Mycorrhizal Mutualists.</title>
        <authorList>
            <consortium name="DOE Joint Genome Institute"/>
            <consortium name="Mycorrhizal Genomics Consortium"/>
            <person name="Kohler A."/>
            <person name="Kuo A."/>
            <person name="Nagy L.G."/>
            <person name="Floudas D."/>
            <person name="Copeland A."/>
            <person name="Barry K.W."/>
            <person name="Cichocki N."/>
            <person name="Veneault-Fourrey C."/>
            <person name="LaButti K."/>
            <person name="Lindquist E.A."/>
            <person name="Lipzen A."/>
            <person name="Lundell T."/>
            <person name="Morin E."/>
            <person name="Murat C."/>
            <person name="Riley R."/>
            <person name="Ohm R."/>
            <person name="Sun H."/>
            <person name="Tunlid A."/>
            <person name="Henrissat B."/>
            <person name="Grigoriev I.V."/>
            <person name="Hibbett D.S."/>
            <person name="Martin F."/>
        </authorList>
    </citation>
    <scope>NUCLEOTIDE SEQUENCE [LARGE SCALE GENOMIC DNA]</scope>
    <source>
        <strain evidence="4">Zn</strain>
    </source>
</reference>
<dbReference type="Pfam" id="PF00107">
    <property type="entry name" value="ADH_zinc_N"/>
    <property type="match status" value="1"/>
</dbReference>
<keyword evidence="4" id="KW-1185">Reference proteome</keyword>
<dbReference type="GO" id="GO:0016740">
    <property type="term" value="F:transferase activity"/>
    <property type="evidence" value="ECO:0007669"/>
    <property type="project" value="UniProtKB-KW"/>
</dbReference>
<dbReference type="Proteomes" id="UP000054321">
    <property type="component" value="Unassembled WGS sequence"/>
</dbReference>
<dbReference type="PANTHER" id="PTHR45681:SF6">
    <property type="entry name" value="POLYKETIDE SYNTHASE 37"/>
    <property type="match status" value="1"/>
</dbReference>
<dbReference type="GO" id="GO:0016491">
    <property type="term" value="F:oxidoreductase activity"/>
    <property type="evidence" value="ECO:0007669"/>
    <property type="project" value="InterPro"/>
</dbReference>
<dbReference type="SUPFAM" id="SSF51735">
    <property type="entry name" value="NAD(P)-binding Rossmann-fold domains"/>
    <property type="match status" value="1"/>
</dbReference>
<evidence type="ECO:0000259" key="2">
    <source>
        <dbReference type="SMART" id="SM00829"/>
    </source>
</evidence>
<dbReference type="InterPro" id="IPR050444">
    <property type="entry name" value="Polyketide_Synthase"/>
</dbReference>
<dbReference type="HOGENOM" id="CLU_790106_0_0_1"/>
<dbReference type="InterPro" id="IPR020843">
    <property type="entry name" value="ER"/>
</dbReference>
<dbReference type="CDD" id="cd05195">
    <property type="entry name" value="enoyl_red"/>
    <property type="match status" value="1"/>
</dbReference>
<dbReference type="EMBL" id="KN832880">
    <property type="protein sequence ID" value="KIM98727.1"/>
    <property type="molecule type" value="Genomic_DNA"/>
</dbReference>
<dbReference type="OrthoDB" id="3565206at2759"/>
<accession>A0A0C3D9V9</accession>
<keyword evidence="1" id="KW-0808">Transferase</keyword>
<evidence type="ECO:0000256" key="1">
    <source>
        <dbReference type="ARBA" id="ARBA00022679"/>
    </source>
</evidence>
<feature type="domain" description="Enoyl reductase (ER)" evidence="2">
    <location>
        <begin position="2"/>
        <end position="263"/>
    </location>
</feature>
<dbReference type="InterPro" id="IPR036291">
    <property type="entry name" value="NAD(P)-bd_dom_sf"/>
</dbReference>
<evidence type="ECO:0000313" key="3">
    <source>
        <dbReference type="EMBL" id="KIM98727.1"/>
    </source>
</evidence>
<dbReference type="STRING" id="913774.A0A0C3D9V9"/>
<proteinExistence type="predicted"/>
<dbReference type="Gene3D" id="3.90.180.10">
    <property type="entry name" value="Medium-chain alcohol dehydrogenases, catalytic domain"/>
    <property type="match status" value="1"/>
</dbReference>
<dbReference type="SMART" id="SM00829">
    <property type="entry name" value="PKS_ER"/>
    <property type="match status" value="1"/>
</dbReference>
<dbReference type="PANTHER" id="PTHR45681">
    <property type="entry name" value="POLYKETIDE SYNTHASE 44-RELATED"/>
    <property type="match status" value="1"/>
</dbReference>
<dbReference type="InterPro" id="IPR013149">
    <property type="entry name" value="ADH-like_C"/>
</dbReference>
<dbReference type="SUPFAM" id="SSF50129">
    <property type="entry name" value="GroES-like"/>
    <property type="match status" value="1"/>
</dbReference>
<gene>
    <name evidence="3" type="ORF">OIDMADRAFT_57071</name>
</gene>
<organism evidence="3 4">
    <name type="scientific">Oidiodendron maius (strain Zn)</name>
    <dbReference type="NCBI Taxonomy" id="913774"/>
    <lineage>
        <taxon>Eukaryota</taxon>
        <taxon>Fungi</taxon>
        <taxon>Dikarya</taxon>
        <taxon>Ascomycota</taxon>
        <taxon>Pezizomycotina</taxon>
        <taxon>Leotiomycetes</taxon>
        <taxon>Leotiomycetes incertae sedis</taxon>
        <taxon>Myxotrichaceae</taxon>
        <taxon>Oidiodendron</taxon>
    </lineage>
</organism>
<name>A0A0C3D9V9_OIDMZ</name>
<evidence type="ECO:0000313" key="4">
    <source>
        <dbReference type="Proteomes" id="UP000054321"/>
    </source>
</evidence>
<dbReference type="AlphaFoldDB" id="A0A0C3D9V9"/>